<dbReference type="VEuPathDB" id="FungiDB:MPH_14187"/>
<dbReference type="GO" id="GO:0006508">
    <property type="term" value="P:proteolysis"/>
    <property type="evidence" value="ECO:0007669"/>
    <property type="project" value="InterPro"/>
</dbReference>
<dbReference type="AlphaFoldDB" id="K2RFM0"/>
<comment type="similarity">
    <text evidence="1">Belongs to the peptidase A1 family.</text>
</comment>
<dbReference type="eggNOG" id="KOG1339">
    <property type="taxonomic scope" value="Eukaryota"/>
</dbReference>
<dbReference type="InterPro" id="IPR033121">
    <property type="entry name" value="PEPTIDASE_A1"/>
</dbReference>
<gene>
    <name evidence="3" type="ORF">MPH_14187</name>
</gene>
<comment type="caution">
    <text evidence="3">The sequence shown here is derived from an EMBL/GenBank/DDBJ whole genome shotgun (WGS) entry which is preliminary data.</text>
</comment>
<dbReference type="Gene3D" id="2.40.70.10">
    <property type="entry name" value="Acid Proteases"/>
    <property type="match status" value="1"/>
</dbReference>
<protein>
    <submittedName>
        <fullName evidence="3">Peptidase A1</fullName>
    </submittedName>
</protein>
<dbReference type="PROSITE" id="PS51767">
    <property type="entry name" value="PEPTIDASE_A1"/>
    <property type="match status" value="1"/>
</dbReference>
<dbReference type="Pfam" id="PF00026">
    <property type="entry name" value="Asp"/>
    <property type="match status" value="1"/>
</dbReference>
<reference evidence="3 4" key="1">
    <citation type="journal article" date="2012" name="BMC Genomics">
        <title>Tools to kill: Genome of one of the most destructive plant pathogenic fungi Macrophomina phaseolina.</title>
        <authorList>
            <person name="Islam M.S."/>
            <person name="Haque M.S."/>
            <person name="Islam M.M."/>
            <person name="Emdad E.M."/>
            <person name="Halim A."/>
            <person name="Hossen Q.M.M."/>
            <person name="Hossain M.Z."/>
            <person name="Ahmed B."/>
            <person name="Rahim S."/>
            <person name="Rahman M.S."/>
            <person name="Alam M.M."/>
            <person name="Hou S."/>
            <person name="Wan X."/>
            <person name="Saito J.A."/>
            <person name="Alam M."/>
        </authorList>
    </citation>
    <scope>NUCLEOTIDE SEQUENCE [LARGE SCALE GENOMIC DNA]</scope>
    <source>
        <strain evidence="3 4">MS6</strain>
    </source>
</reference>
<feature type="domain" description="Peptidase A1" evidence="2">
    <location>
        <begin position="60"/>
        <end position="143"/>
    </location>
</feature>
<evidence type="ECO:0000256" key="1">
    <source>
        <dbReference type="ARBA" id="ARBA00007447"/>
    </source>
</evidence>
<dbReference type="InParanoid" id="K2RFM0"/>
<name>K2RFM0_MACPH</name>
<feature type="non-terminal residue" evidence="3">
    <location>
        <position position="143"/>
    </location>
</feature>
<dbReference type="PANTHER" id="PTHR47966">
    <property type="entry name" value="BETA-SITE APP-CLEAVING ENZYME, ISOFORM A-RELATED"/>
    <property type="match status" value="1"/>
</dbReference>
<evidence type="ECO:0000259" key="2">
    <source>
        <dbReference type="PROSITE" id="PS51767"/>
    </source>
</evidence>
<accession>K2RFM0</accession>
<evidence type="ECO:0000313" key="3">
    <source>
        <dbReference type="EMBL" id="EKG08884.1"/>
    </source>
</evidence>
<dbReference type="OrthoDB" id="2747330at2759"/>
<dbReference type="SUPFAM" id="SSF50630">
    <property type="entry name" value="Acid proteases"/>
    <property type="match status" value="1"/>
</dbReference>
<dbReference type="InterPro" id="IPR021109">
    <property type="entry name" value="Peptidase_aspartic_dom_sf"/>
</dbReference>
<dbReference type="InterPro" id="IPR001461">
    <property type="entry name" value="Aspartic_peptidase_A1"/>
</dbReference>
<dbReference type="GO" id="GO:0004190">
    <property type="term" value="F:aspartic-type endopeptidase activity"/>
    <property type="evidence" value="ECO:0007669"/>
    <property type="project" value="InterPro"/>
</dbReference>
<organism evidence="3 4">
    <name type="scientific">Macrophomina phaseolina (strain MS6)</name>
    <name type="common">Charcoal rot fungus</name>
    <dbReference type="NCBI Taxonomy" id="1126212"/>
    <lineage>
        <taxon>Eukaryota</taxon>
        <taxon>Fungi</taxon>
        <taxon>Dikarya</taxon>
        <taxon>Ascomycota</taxon>
        <taxon>Pezizomycotina</taxon>
        <taxon>Dothideomycetes</taxon>
        <taxon>Dothideomycetes incertae sedis</taxon>
        <taxon>Botryosphaeriales</taxon>
        <taxon>Botryosphaeriaceae</taxon>
        <taxon>Macrophomina</taxon>
    </lineage>
</organism>
<dbReference type="STRING" id="1126212.K2RFM0"/>
<evidence type="ECO:0000313" key="4">
    <source>
        <dbReference type="Proteomes" id="UP000007129"/>
    </source>
</evidence>
<feature type="non-terminal residue" evidence="3">
    <location>
        <position position="1"/>
    </location>
</feature>
<dbReference type="Proteomes" id="UP000007129">
    <property type="component" value="Unassembled WGS sequence"/>
</dbReference>
<proteinExistence type="inferred from homology"/>
<dbReference type="EMBL" id="AHHD01001190">
    <property type="protein sequence ID" value="EKG08884.1"/>
    <property type="molecule type" value="Genomic_DNA"/>
</dbReference>
<dbReference type="PANTHER" id="PTHR47966:SF1">
    <property type="entry name" value="ASPARTYL PROTEINASE"/>
    <property type="match status" value="1"/>
</dbReference>
<sequence>GPTKEGPYLVSNKVHQQGKFGAGKAHGGHAKVQRHVLQKVDAEGTPGDVPGEDIQNDSLYLCEVAIGTPAQKLKLDFDTGSADLWVWSTELPSIIQVQGKSSGHSIFDPSKSSTFKELPDSTWQIQYGNSSSASGTVGTDNVT</sequence>